<reference evidence="4" key="1">
    <citation type="journal article" date="2019" name="Int. J. Syst. Evol. Microbiol.">
        <title>The Global Catalogue of Microorganisms (GCM) 10K type strain sequencing project: providing services to taxonomists for standard genome sequencing and annotation.</title>
        <authorList>
            <consortium name="The Broad Institute Genomics Platform"/>
            <consortium name="The Broad Institute Genome Sequencing Center for Infectious Disease"/>
            <person name="Wu L."/>
            <person name="Ma J."/>
        </authorList>
    </citation>
    <scope>NUCLEOTIDE SEQUENCE [LARGE SCALE GENOMIC DNA]</scope>
    <source>
        <strain evidence="4">CGMCC 1.16444</strain>
    </source>
</reference>
<gene>
    <name evidence="3" type="primary">atzF</name>
    <name evidence="3" type="ORF">ACFPFW_16905</name>
</gene>
<dbReference type="InterPro" id="IPR000120">
    <property type="entry name" value="Amidase"/>
</dbReference>
<dbReference type="Pfam" id="PF21986">
    <property type="entry name" value="AH_C"/>
    <property type="match status" value="1"/>
</dbReference>
<dbReference type="Proteomes" id="UP001595796">
    <property type="component" value="Unassembled WGS sequence"/>
</dbReference>
<feature type="domain" description="Amidase" evidence="1">
    <location>
        <begin position="41"/>
        <end position="434"/>
    </location>
</feature>
<protein>
    <submittedName>
        <fullName evidence="3">Allophanate hydrolase</fullName>
        <ecNumber evidence="3">3.5.1.54</ecNumber>
    </submittedName>
</protein>
<dbReference type="InterPro" id="IPR053844">
    <property type="entry name" value="AH_C"/>
</dbReference>
<dbReference type="InterPro" id="IPR036928">
    <property type="entry name" value="AS_sf"/>
</dbReference>
<dbReference type="Pfam" id="PF01425">
    <property type="entry name" value="Amidase"/>
    <property type="match status" value="1"/>
</dbReference>
<dbReference type="RefSeq" id="WP_114956285.1">
    <property type="nucleotide sequence ID" value="NZ_JBHSJF010000008.1"/>
</dbReference>
<dbReference type="NCBIfam" id="TIGR02713">
    <property type="entry name" value="allophanate_hyd"/>
    <property type="match status" value="1"/>
</dbReference>
<feature type="domain" description="Allophanate hydrolase C-terminal" evidence="2">
    <location>
        <begin position="471"/>
        <end position="594"/>
    </location>
</feature>
<dbReference type="PANTHER" id="PTHR11895:SF169">
    <property type="entry name" value="GLUTAMYL-TRNA(GLN) AMIDOTRANSFERASE"/>
    <property type="match status" value="1"/>
</dbReference>
<evidence type="ECO:0000313" key="3">
    <source>
        <dbReference type="EMBL" id="MFC5069696.1"/>
    </source>
</evidence>
<dbReference type="Gene3D" id="1.20.58.1700">
    <property type="match status" value="1"/>
</dbReference>
<organism evidence="3 4">
    <name type="scientific">Flaviflagellibacter deserti</name>
    <dbReference type="NCBI Taxonomy" id="2267266"/>
    <lineage>
        <taxon>Bacteria</taxon>
        <taxon>Pseudomonadati</taxon>
        <taxon>Pseudomonadota</taxon>
        <taxon>Alphaproteobacteria</taxon>
        <taxon>Hyphomicrobiales</taxon>
        <taxon>Flaviflagellibacter</taxon>
    </lineage>
</organism>
<evidence type="ECO:0000313" key="4">
    <source>
        <dbReference type="Proteomes" id="UP001595796"/>
    </source>
</evidence>
<dbReference type="PANTHER" id="PTHR11895">
    <property type="entry name" value="TRANSAMIDASE"/>
    <property type="match status" value="1"/>
</dbReference>
<dbReference type="InterPro" id="IPR014085">
    <property type="entry name" value="Allophanate_hydrolase"/>
</dbReference>
<keyword evidence="4" id="KW-1185">Reference proteome</keyword>
<dbReference type="Gene3D" id="3.10.490.10">
    <property type="entry name" value="Gamma-glutamyl cyclotransferase-like"/>
    <property type="match status" value="1"/>
</dbReference>
<proteinExistence type="predicted"/>
<evidence type="ECO:0000259" key="1">
    <source>
        <dbReference type="Pfam" id="PF01425"/>
    </source>
</evidence>
<dbReference type="EMBL" id="JBHSJF010000008">
    <property type="protein sequence ID" value="MFC5069696.1"/>
    <property type="molecule type" value="Genomic_DNA"/>
</dbReference>
<dbReference type="NCBIfam" id="NF006043">
    <property type="entry name" value="PRK08186.1"/>
    <property type="match status" value="1"/>
</dbReference>
<dbReference type="SUPFAM" id="SSF75304">
    <property type="entry name" value="Amidase signature (AS) enzymes"/>
    <property type="match status" value="1"/>
</dbReference>
<dbReference type="Gene3D" id="3.90.1300.10">
    <property type="entry name" value="Amidase signature (AS) domain"/>
    <property type="match status" value="1"/>
</dbReference>
<comment type="caution">
    <text evidence="3">The sequence shown here is derived from an EMBL/GenBank/DDBJ whole genome shotgun (WGS) entry which is preliminary data.</text>
</comment>
<keyword evidence="3" id="KW-0378">Hydrolase</keyword>
<dbReference type="GO" id="GO:0004039">
    <property type="term" value="F:allophanate hydrolase activity"/>
    <property type="evidence" value="ECO:0007669"/>
    <property type="project" value="UniProtKB-EC"/>
</dbReference>
<evidence type="ECO:0000259" key="2">
    <source>
        <dbReference type="Pfam" id="PF21986"/>
    </source>
</evidence>
<sequence>MRALDLTSLASAYAEGLTPTALVTEIHAAIRETGERPVWINLVPEKEALARAADLERRKAAGEALPLYGVPFAAKDNIDVAGVPTTAACPDFEFTPERSAAVIERLETAGAIVIGKTNLDQFATGLNGTRSPYGQPASVFDSRYVSGGSSSGSAVAVASGLVTFALGTDTAGSGRVPAMFNNLVGLKPSRGLISTRGVLPACRSLDCVSIFAGTVGDALKITEIASGYDAEDAYSRAAPKGSFAPGNWPEGFRFGVPEKPEFCGDDEAAELFDAAIARLERLGGIKVTFDYTPFRDAALLLYAGPWVAERLAAIKGFAETRPDSIHPVVREIVLGGARYSAVDAFEGQYRLAAFIQQVKPVWEEIDVMLLPTAPTIYTIADMLADPVRLNSNLGTYTNFVNLMDLSAIAVPGGFRTDGLPFGVTLVGHAFEDGKIAGFADRLHRALGTATLGGTGRPLPGKPLEAKGGGRIDVAVVGAHLKGLPLHRQLTDRDARFVRTAKTATGYSFYALAGTVPPKPGLVFDGSGAGGIEVEIWSVPVSEFGSFVAEIPAPLGIGTLALDDGTSVKGFVCEAHAVDGAENITKFGGWKAYLASR</sequence>
<accession>A0ABV9Z679</accession>
<dbReference type="InterPro" id="IPR023631">
    <property type="entry name" value="Amidase_dom"/>
</dbReference>
<name>A0ABV9Z679_9HYPH</name>
<dbReference type="EC" id="3.5.1.54" evidence="3"/>